<organism evidence="1 2">
    <name type="scientific">Sphingomonas faeni</name>
    <dbReference type="NCBI Taxonomy" id="185950"/>
    <lineage>
        <taxon>Bacteria</taxon>
        <taxon>Pseudomonadati</taxon>
        <taxon>Pseudomonadota</taxon>
        <taxon>Alphaproteobacteria</taxon>
        <taxon>Sphingomonadales</taxon>
        <taxon>Sphingomonadaceae</taxon>
        <taxon>Sphingomonas</taxon>
    </lineage>
</organism>
<protein>
    <submittedName>
        <fullName evidence="1">Uncharacterized protein</fullName>
    </submittedName>
</protein>
<dbReference type="RefSeq" id="WP_167397723.1">
    <property type="nucleotide sequence ID" value="NZ_JAPZPQ010000001.1"/>
</dbReference>
<gene>
    <name evidence="1" type="ORF">C8J25_107107</name>
</gene>
<reference evidence="1 2" key="1">
    <citation type="submission" date="2018-04" db="EMBL/GenBank/DDBJ databases">
        <title>Genomic Encyclopedia of Type Strains, Phase III (KMG-III): the genomes of soil and plant-associated and newly described type strains.</title>
        <authorList>
            <person name="Whitman W."/>
        </authorList>
    </citation>
    <scope>NUCLEOTIDE SEQUENCE [LARGE SCALE GENOMIC DNA]</scope>
    <source>
        <strain evidence="1 2">MA-olki</strain>
    </source>
</reference>
<comment type="caution">
    <text evidence="1">The sequence shown here is derived from an EMBL/GenBank/DDBJ whole genome shotgun (WGS) entry which is preliminary data.</text>
</comment>
<dbReference type="GeneID" id="91008092"/>
<evidence type="ECO:0000313" key="1">
    <source>
        <dbReference type="EMBL" id="PTW45429.1"/>
    </source>
</evidence>
<dbReference type="EMBL" id="QAYE01000007">
    <property type="protein sequence ID" value="PTW45429.1"/>
    <property type="molecule type" value="Genomic_DNA"/>
</dbReference>
<sequence>MFNTNIARTVAATLCTIVVSATCVLGAVGPAIATNATPIAVTTAIVA</sequence>
<dbReference type="AlphaFoldDB" id="A0A2T5U1Q0"/>
<name>A0A2T5U1Q0_9SPHN</name>
<evidence type="ECO:0000313" key="2">
    <source>
        <dbReference type="Proteomes" id="UP000244013"/>
    </source>
</evidence>
<proteinExistence type="predicted"/>
<accession>A0A2T5U1Q0</accession>
<dbReference type="Proteomes" id="UP000244013">
    <property type="component" value="Unassembled WGS sequence"/>
</dbReference>